<evidence type="ECO:0000313" key="1">
    <source>
        <dbReference type="EMBL" id="KAG5593765.1"/>
    </source>
</evidence>
<evidence type="ECO:0000313" key="2">
    <source>
        <dbReference type="Proteomes" id="UP000824120"/>
    </source>
</evidence>
<protein>
    <submittedName>
        <fullName evidence="1">Uncharacterized protein</fullName>
    </submittedName>
</protein>
<name>A0A9J5Y0Q2_SOLCO</name>
<gene>
    <name evidence="1" type="ORF">H5410_034997</name>
</gene>
<comment type="caution">
    <text evidence="1">The sequence shown here is derived from an EMBL/GenBank/DDBJ whole genome shotgun (WGS) entry which is preliminary data.</text>
</comment>
<organism evidence="1 2">
    <name type="scientific">Solanum commersonii</name>
    <name type="common">Commerson's wild potato</name>
    <name type="synonym">Commerson's nightshade</name>
    <dbReference type="NCBI Taxonomy" id="4109"/>
    <lineage>
        <taxon>Eukaryota</taxon>
        <taxon>Viridiplantae</taxon>
        <taxon>Streptophyta</taxon>
        <taxon>Embryophyta</taxon>
        <taxon>Tracheophyta</taxon>
        <taxon>Spermatophyta</taxon>
        <taxon>Magnoliopsida</taxon>
        <taxon>eudicotyledons</taxon>
        <taxon>Gunneridae</taxon>
        <taxon>Pentapetalae</taxon>
        <taxon>asterids</taxon>
        <taxon>lamiids</taxon>
        <taxon>Solanales</taxon>
        <taxon>Solanaceae</taxon>
        <taxon>Solanoideae</taxon>
        <taxon>Solaneae</taxon>
        <taxon>Solanum</taxon>
    </lineage>
</organism>
<sequence length="97" mass="10965">MLRKTIRLTKSGSSISSAIHPLGLAHWNFRRDNGHSATRQRDLAITGPSFLPSFSSLHSFLQISVHALFLNPNTWKSRILHQLLAQDEHLRALNLSK</sequence>
<dbReference type="Proteomes" id="UP000824120">
    <property type="component" value="Chromosome 7"/>
</dbReference>
<dbReference type="EMBL" id="JACXVP010000007">
    <property type="protein sequence ID" value="KAG5593765.1"/>
    <property type="molecule type" value="Genomic_DNA"/>
</dbReference>
<dbReference type="AlphaFoldDB" id="A0A9J5Y0Q2"/>
<proteinExistence type="predicted"/>
<accession>A0A9J5Y0Q2</accession>
<reference evidence="1 2" key="1">
    <citation type="submission" date="2020-09" db="EMBL/GenBank/DDBJ databases">
        <title>De no assembly of potato wild relative species, Solanum commersonii.</title>
        <authorList>
            <person name="Cho K."/>
        </authorList>
    </citation>
    <scope>NUCLEOTIDE SEQUENCE [LARGE SCALE GENOMIC DNA]</scope>
    <source>
        <strain evidence="1">LZ3.2</strain>
        <tissue evidence="1">Leaf</tissue>
    </source>
</reference>
<keyword evidence="2" id="KW-1185">Reference proteome</keyword>